<dbReference type="InterPro" id="IPR029046">
    <property type="entry name" value="LolA/LolB/LppX"/>
</dbReference>
<evidence type="ECO:0000313" key="4">
    <source>
        <dbReference type="Proteomes" id="UP001058980"/>
    </source>
</evidence>
<evidence type="ECO:0000256" key="1">
    <source>
        <dbReference type="ARBA" id="ARBA00022729"/>
    </source>
</evidence>
<dbReference type="InterPro" id="IPR019207">
    <property type="entry name" value="DUF2092"/>
</dbReference>
<feature type="chain" id="PRO_5047508893" evidence="2">
    <location>
        <begin position="22"/>
        <end position="267"/>
    </location>
</feature>
<evidence type="ECO:0000256" key="2">
    <source>
        <dbReference type="SAM" id="SignalP"/>
    </source>
</evidence>
<keyword evidence="4" id="KW-1185">Reference proteome</keyword>
<dbReference type="SUPFAM" id="SSF89392">
    <property type="entry name" value="Prokaryotic lipoproteins and lipoprotein localization factors"/>
    <property type="match status" value="1"/>
</dbReference>
<protein>
    <submittedName>
        <fullName evidence="3">DUF2092 domain-containing protein</fullName>
    </submittedName>
</protein>
<gene>
    <name evidence="3" type="ORF">NTU39_05845</name>
</gene>
<evidence type="ECO:0000313" key="3">
    <source>
        <dbReference type="EMBL" id="UVA80541.1"/>
    </source>
</evidence>
<keyword evidence="1 2" id="KW-0732">Signal</keyword>
<dbReference type="RefSeq" id="WP_257959473.1">
    <property type="nucleotide sequence ID" value="NZ_CP102780.1"/>
</dbReference>
<dbReference type="EMBL" id="CP102780">
    <property type="protein sequence ID" value="UVA80541.1"/>
    <property type="molecule type" value="Genomic_DNA"/>
</dbReference>
<name>A0ABY5QIB0_9BURK</name>
<organism evidence="3 4">
    <name type="scientific">Pandoraea commovens</name>
    <dbReference type="NCBI Taxonomy" id="2508289"/>
    <lineage>
        <taxon>Bacteria</taxon>
        <taxon>Pseudomonadati</taxon>
        <taxon>Pseudomonadota</taxon>
        <taxon>Betaproteobacteria</taxon>
        <taxon>Burkholderiales</taxon>
        <taxon>Burkholderiaceae</taxon>
        <taxon>Pandoraea</taxon>
    </lineage>
</organism>
<accession>A0ABY5QIB0</accession>
<feature type="signal peptide" evidence="2">
    <location>
        <begin position="1"/>
        <end position="21"/>
    </location>
</feature>
<proteinExistence type="predicted"/>
<reference evidence="3" key="1">
    <citation type="submission" date="2022-08" db="EMBL/GenBank/DDBJ databases">
        <title>Multi-unit outbreak of Pandoraea commovens among non-cystic fibrosis intensive care patients from 2019 to 2021 in Berlin, Germany.</title>
        <authorList>
            <person name="Menzel P."/>
        </authorList>
    </citation>
    <scope>NUCLEOTIDE SEQUENCE</scope>
    <source>
        <strain evidence="3">LB-19-202-79</strain>
    </source>
</reference>
<dbReference type="Gene3D" id="2.50.20.10">
    <property type="entry name" value="Lipoprotein localisation LolA/LolB/LppX"/>
    <property type="match status" value="1"/>
</dbReference>
<dbReference type="Proteomes" id="UP001058980">
    <property type="component" value="Chromosome"/>
</dbReference>
<dbReference type="Pfam" id="PF09865">
    <property type="entry name" value="DUF2092"/>
    <property type="match status" value="1"/>
</dbReference>
<sequence length="267" mass="29548">MTMRRQALAILMLLTTGAASTVTVTWAQQAVPASASSAPSEPVNSVDPDAVQALHTMGTYLQSLQRFRVFTDLTGERVLADGQKLQHGANATLEVDRPHRLRAIMKSARTEREIIYDGKQATLYSPQQKYYASVPFDGTLAQLVDALRARYGVELPLADLFSWGTPDAQHRKFDSAMFAGQDYIGNDLCDHYAFRQPGIDWQIWITSGSKPLPRKIVVTRTDDEARPQSVSILSWQPGFSIKPSTFEFRPPAGAKRIEAVQLPANKG</sequence>